<evidence type="ECO:0000256" key="1">
    <source>
        <dbReference type="SAM" id="MobiDB-lite"/>
    </source>
</evidence>
<evidence type="ECO:0000313" key="2">
    <source>
        <dbReference type="EMBL" id="GAA0577034.1"/>
    </source>
</evidence>
<name>A0ABN1EXN5_9PROT</name>
<keyword evidence="3" id="KW-1185">Reference proteome</keyword>
<keyword evidence="2" id="KW-0969">Cilium</keyword>
<dbReference type="Pfam" id="PF10768">
    <property type="entry name" value="FliX"/>
    <property type="match status" value="1"/>
</dbReference>
<keyword evidence="2" id="KW-0282">Flagellum</keyword>
<accession>A0ABN1EXN5</accession>
<comment type="caution">
    <text evidence="2">The sequence shown here is derived from an EMBL/GenBank/DDBJ whole genome shotgun (WGS) entry which is preliminary data.</text>
</comment>
<dbReference type="Proteomes" id="UP001499951">
    <property type="component" value="Unassembled WGS sequence"/>
</dbReference>
<sequence>MEVNGPGKVDRTSGVRRSAKPSGAAGGSTFTVSSAPEEPHAAMVAGPGPIAALDSILALQGLEDSTDGRSRGLKHGEQLLDMLDQVRDGLLAGGIPRATLNRLANAVSRRHEQFADPRLQSVLDEIELRAHVELAKLEMLDKRLG</sequence>
<protein>
    <submittedName>
        <fullName evidence="2">Flagellar assembly protein FliX</fullName>
    </submittedName>
</protein>
<proteinExistence type="predicted"/>
<organism evidence="2 3">
    <name type="scientific">Rhizomicrobium electricum</name>
    <dbReference type="NCBI Taxonomy" id="480070"/>
    <lineage>
        <taxon>Bacteria</taxon>
        <taxon>Pseudomonadati</taxon>
        <taxon>Pseudomonadota</taxon>
        <taxon>Alphaproteobacteria</taxon>
        <taxon>Micropepsales</taxon>
        <taxon>Micropepsaceae</taxon>
        <taxon>Rhizomicrobium</taxon>
    </lineage>
</organism>
<feature type="region of interest" description="Disordered" evidence="1">
    <location>
        <begin position="1"/>
        <end position="46"/>
    </location>
</feature>
<dbReference type="InterPro" id="IPR019704">
    <property type="entry name" value="Flagellar_assmbl_FliX_class2"/>
</dbReference>
<reference evidence="2 3" key="1">
    <citation type="journal article" date="2019" name="Int. J. Syst. Evol. Microbiol.">
        <title>The Global Catalogue of Microorganisms (GCM) 10K type strain sequencing project: providing services to taxonomists for standard genome sequencing and annotation.</title>
        <authorList>
            <consortium name="The Broad Institute Genomics Platform"/>
            <consortium name="The Broad Institute Genome Sequencing Center for Infectious Disease"/>
            <person name="Wu L."/>
            <person name="Ma J."/>
        </authorList>
    </citation>
    <scope>NUCLEOTIDE SEQUENCE [LARGE SCALE GENOMIC DNA]</scope>
    <source>
        <strain evidence="2 3">JCM 15089</strain>
    </source>
</reference>
<gene>
    <name evidence="2" type="ORF">GCM10008942_27390</name>
</gene>
<evidence type="ECO:0000313" key="3">
    <source>
        <dbReference type="Proteomes" id="UP001499951"/>
    </source>
</evidence>
<keyword evidence="2" id="KW-0966">Cell projection</keyword>
<dbReference type="EMBL" id="BAAADD010000007">
    <property type="protein sequence ID" value="GAA0577034.1"/>
    <property type="molecule type" value="Genomic_DNA"/>
</dbReference>